<name>A0A1A9HWV9_9BACT</name>
<evidence type="ECO:0008006" key="3">
    <source>
        <dbReference type="Google" id="ProtNLM"/>
    </source>
</evidence>
<accession>A0A1A9HWV9</accession>
<protein>
    <recommendedName>
        <fullName evidence="3">DUF2059 domain-containing protein</fullName>
    </recommendedName>
</protein>
<evidence type="ECO:0000313" key="1">
    <source>
        <dbReference type="EMBL" id="ANH79723.1"/>
    </source>
</evidence>
<dbReference type="Proteomes" id="UP000077667">
    <property type="component" value="Chromosome"/>
</dbReference>
<dbReference type="STRING" id="1176587.A8C56_00890"/>
<evidence type="ECO:0000313" key="2">
    <source>
        <dbReference type="Proteomes" id="UP000077667"/>
    </source>
</evidence>
<dbReference type="EMBL" id="CP015772">
    <property type="protein sequence ID" value="ANH79723.1"/>
    <property type="molecule type" value="Genomic_DNA"/>
</dbReference>
<reference evidence="1 2" key="1">
    <citation type="submission" date="2016-05" db="EMBL/GenBank/DDBJ databases">
        <title>Niabella ginsenosidivorans BS26 whole genome sequencing.</title>
        <authorList>
            <person name="Im W.T."/>
            <person name="Siddiqi M.Z."/>
        </authorList>
    </citation>
    <scope>NUCLEOTIDE SEQUENCE [LARGE SCALE GENOMIC DNA]</scope>
    <source>
        <strain evidence="1 2">BS26</strain>
    </source>
</reference>
<dbReference type="AlphaFoldDB" id="A0A1A9HWV9"/>
<dbReference type="RefSeq" id="WP_067750861.1">
    <property type="nucleotide sequence ID" value="NZ_CP015772.1"/>
</dbReference>
<proteinExistence type="predicted"/>
<sequence length="153" mass="17772">MRLTFLIICTLITHALYSQTVVYGPEVSKEQKKLIDEFVDVSGFKKALIEAANMRVFVKAMEANKEHPEAISKADAARILRSIYDSYNYKEKYYTEFSTVTEKELKSLIKLYKDNPSLSERGQYIFCSVTLFHNLENEIENEIKTVLQNKDKK</sequence>
<keyword evidence="2" id="KW-1185">Reference proteome</keyword>
<gene>
    <name evidence="1" type="ORF">A8C56_00890</name>
</gene>
<organism evidence="1 2">
    <name type="scientific">Niabella ginsenosidivorans</name>
    <dbReference type="NCBI Taxonomy" id="1176587"/>
    <lineage>
        <taxon>Bacteria</taxon>
        <taxon>Pseudomonadati</taxon>
        <taxon>Bacteroidota</taxon>
        <taxon>Chitinophagia</taxon>
        <taxon>Chitinophagales</taxon>
        <taxon>Chitinophagaceae</taxon>
        <taxon>Niabella</taxon>
    </lineage>
</organism>
<dbReference type="KEGG" id="nia:A8C56_00890"/>
<dbReference type="OrthoDB" id="1261487at2"/>